<dbReference type="EMBL" id="JADCUA010000001">
    <property type="protein sequence ID" value="KAH9843716.1"/>
    <property type="molecule type" value="Genomic_DNA"/>
</dbReference>
<dbReference type="InterPro" id="IPR015947">
    <property type="entry name" value="PUA-like_sf"/>
</dbReference>
<name>A0ABQ8KWW7_9APHY</name>
<sequence length="141" mass="16328">QASQPERIYTDVVLAIKSEFVEWIRERRKNHEFRSYKLRSTVQRLWLYESSPRCAIRFVVVTTLPKVPGELNDFSGVGNDDFDAGRMSSYAYPVRALYELEAPVTREELHARFGIKSPQGYCYAAKALVETMPLEGMRQVF</sequence>
<evidence type="ECO:0008006" key="3">
    <source>
        <dbReference type="Google" id="ProtNLM"/>
    </source>
</evidence>
<proteinExistence type="predicted"/>
<comment type="caution">
    <text evidence="1">The sequence shown here is derived from an EMBL/GenBank/DDBJ whole genome shotgun (WGS) entry which is preliminary data.</text>
</comment>
<feature type="non-terminal residue" evidence="1">
    <location>
        <position position="1"/>
    </location>
</feature>
<dbReference type="SUPFAM" id="SSF88697">
    <property type="entry name" value="PUA domain-like"/>
    <property type="match status" value="1"/>
</dbReference>
<evidence type="ECO:0000313" key="2">
    <source>
        <dbReference type="Proteomes" id="UP000814176"/>
    </source>
</evidence>
<accession>A0ABQ8KWW7</accession>
<keyword evidence="2" id="KW-1185">Reference proteome</keyword>
<gene>
    <name evidence="1" type="ORF">C8Q71DRAFT_697403</name>
</gene>
<dbReference type="Proteomes" id="UP000814176">
    <property type="component" value="Unassembled WGS sequence"/>
</dbReference>
<protein>
    <recommendedName>
        <fullName evidence="3">Transposase</fullName>
    </recommendedName>
</protein>
<evidence type="ECO:0000313" key="1">
    <source>
        <dbReference type="EMBL" id="KAH9843716.1"/>
    </source>
</evidence>
<organism evidence="1 2">
    <name type="scientific">Rhodofomes roseus</name>
    <dbReference type="NCBI Taxonomy" id="34475"/>
    <lineage>
        <taxon>Eukaryota</taxon>
        <taxon>Fungi</taxon>
        <taxon>Dikarya</taxon>
        <taxon>Basidiomycota</taxon>
        <taxon>Agaricomycotina</taxon>
        <taxon>Agaricomycetes</taxon>
        <taxon>Polyporales</taxon>
        <taxon>Rhodofomes</taxon>
    </lineage>
</organism>
<reference evidence="1 2" key="1">
    <citation type="journal article" date="2021" name="Environ. Microbiol.">
        <title>Gene family expansions and transcriptome signatures uncover fungal adaptations to wood decay.</title>
        <authorList>
            <person name="Hage H."/>
            <person name="Miyauchi S."/>
            <person name="Viragh M."/>
            <person name="Drula E."/>
            <person name="Min B."/>
            <person name="Chaduli D."/>
            <person name="Navarro D."/>
            <person name="Favel A."/>
            <person name="Norest M."/>
            <person name="Lesage-Meessen L."/>
            <person name="Balint B."/>
            <person name="Merenyi Z."/>
            <person name="de Eugenio L."/>
            <person name="Morin E."/>
            <person name="Martinez A.T."/>
            <person name="Baldrian P."/>
            <person name="Stursova M."/>
            <person name="Martinez M.J."/>
            <person name="Novotny C."/>
            <person name="Magnuson J.K."/>
            <person name="Spatafora J.W."/>
            <person name="Maurice S."/>
            <person name="Pangilinan J."/>
            <person name="Andreopoulos W."/>
            <person name="LaButti K."/>
            <person name="Hundley H."/>
            <person name="Na H."/>
            <person name="Kuo A."/>
            <person name="Barry K."/>
            <person name="Lipzen A."/>
            <person name="Henrissat B."/>
            <person name="Riley R."/>
            <person name="Ahrendt S."/>
            <person name="Nagy L.G."/>
            <person name="Grigoriev I.V."/>
            <person name="Martin F."/>
            <person name="Rosso M.N."/>
        </authorList>
    </citation>
    <scope>NUCLEOTIDE SEQUENCE [LARGE SCALE GENOMIC DNA]</scope>
    <source>
        <strain evidence="1 2">CIRM-BRFM 1785</strain>
    </source>
</reference>
<dbReference type="GeneID" id="72000700"/>
<dbReference type="RefSeq" id="XP_047784526.1">
    <property type="nucleotide sequence ID" value="XM_047919968.1"/>
</dbReference>